<feature type="repeat" description="ANK" evidence="3">
    <location>
        <begin position="1160"/>
        <end position="1184"/>
    </location>
</feature>
<feature type="region of interest" description="Disordered" evidence="4">
    <location>
        <begin position="14"/>
        <end position="37"/>
    </location>
</feature>
<dbReference type="InterPro" id="IPR029058">
    <property type="entry name" value="AB_hydrolase_fold"/>
</dbReference>
<dbReference type="Proteomes" id="UP000319257">
    <property type="component" value="Unassembled WGS sequence"/>
</dbReference>
<dbReference type="Pfam" id="PF12796">
    <property type="entry name" value="Ank_2"/>
    <property type="match status" value="3"/>
</dbReference>
<feature type="repeat" description="ANK" evidence="3">
    <location>
        <begin position="956"/>
        <end position="980"/>
    </location>
</feature>
<dbReference type="Pfam" id="PF24883">
    <property type="entry name" value="NPHP3_N"/>
    <property type="match status" value="1"/>
</dbReference>
<reference evidence="6 7" key="1">
    <citation type="submission" date="2019-06" db="EMBL/GenBank/DDBJ databases">
        <title>Draft genome sequence of the filamentous fungus Phialemoniopsis curvata isolated from diesel fuel.</title>
        <authorList>
            <person name="Varaljay V.A."/>
            <person name="Lyon W.J."/>
            <person name="Crouch A.L."/>
            <person name="Drake C.E."/>
            <person name="Hollomon J.M."/>
            <person name="Nadeau L.J."/>
            <person name="Nunn H.S."/>
            <person name="Stevenson B.S."/>
            <person name="Bojanowski C.L."/>
            <person name="Crookes-Goodson W.J."/>
        </authorList>
    </citation>
    <scope>NUCLEOTIDE SEQUENCE [LARGE SCALE GENOMIC DNA]</scope>
    <source>
        <strain evidence="6 7">D216</strain>
    </source>
</reference>
<evidence type="ECO:0000256" key="2">
    <source>
        <dbReference type="ARBA" id="ARBA00023043"/>
    </source>
</evidence>
<organism evidence="6 7">
    <name type="scientific">Thyridium curvatum</name>
    <dbReference type="NCBI Taxonomy" id="1093900"/>
    <lineage>
        <taxon>Eukaryota</taxon>
        <taxon>Fungi</taxon>
        <taxon>Dikarya</taxon>
        <taxon>Ascomycota</taxon>
        <taxon>Pezizomycotina</taxon>
        <taxon>Sordariomycetes</taxon>
        <taxon>Sordariomycetidae</taxon>
        <taxon>Thyridiales</taxon>
        <taxon>Thyridiaceae</taxon>
        <taxon>Thyridium</taxon>
    </lineage>
</organism>
<dbReference type="RefSeq" id="XP_030995166.1">
    <property type="nucleotide sequence ID" value="XM_031140789.1"/>
</dbReference>
<evidence type="ECO:0000256" key="4">
    <source>
        <dbReference type="SAM" id="MobiDB-lite"/>
    </source>
</evidence>
<feature type="repeat" description="ANK" evidence="3">
    <location>
        <begin position="1126"/>
        <end position="1150"/>
    </location>
</feature>
<feature type="repeat" description="ANK" evidence="3">
    <location>
        <begin position="990"/>
        <end position="1014"/>
    </location>
</feature>
<keyword evidence="7" id="KW-1185">Reference proteome</keyword>
<dbReference type="SUPFAM" id="SSF48403">
    <property type="entry name" value="Ankyrin repeat"/>
    <property type="match status" value="1"/>
</dbReference>
<evidence type="ECO:0000256" key="1">
    <source>
        <dbReference type="ARBA" id="ARBA00022737"/>
    </source>
</evidence>
<evidence type="ECO:0000313" key="6">
    <source>
        <dbReference type="EMBL" id="TPX13455.1"/>
    </source>
</evidence>
<dbReference type="PANTHER" id="PTHR24189">
    <property type="entry name" value="MYOTROPHIN"/>
    <property type="match status" value="1"/>
</dbReference>
<gene>
    <name evidence="6" type="ORF">E0L32_006185</name>
</gene>
<dbReference type="STRING" id="1093900.A0A507ARL5"/>
<dbReference type="Pfam" id="PF00023">
    <property type="entry name" value="Ank"/>
    <property type="match status" value="2"/>
</dbReference>
<dbReference type="SMART" id="SM00248">
    <property type="entry name" value="ANK"/>
    <property type="match status" value="11"/>
</dbReference>
<name>A0A507ARL5_9PEZI</name>
<dbReference type="InterPro" id="IPR007111">
    <property type="entry name" value="NACHT_NTPase"/>
</dbReference>
<dbReference type="InParanoid" id="A0A507ARL5"/>
<protein>
    <recommendedName>
        <fullName evidence="5">NACHT domain-containing protein</fullName>
    </recommendedName>
</protein>
<feature type="repeat" description="ANK" evidence="3">
    <location>
        <begin position="1092"/>
        <end position="1116"/>
    </location>
</feature>
<proteinExistence type="predicted"/>
<dbReference type="Gene3D" id="3.40.50.300">
    <property type="entry name" value="P-loop containing nucleotide triphosphate hydrolases"/>
    <property type="match status" value="1"/>
</dbReference>
<dbReference type="InterPro" id="IPR002110">
    <property type="entry name" value="Ankyrin_rpt"/>
</dbReference>
<dbReference type="InterPro" id="IPR056884">
    <property type="entry name" value="NPHP3-like_N"/>
</dbReference>
<sequence>MRKVKGKFAHLFKRDKAPQTQLQPPNSSNPPNGTTLEPFEAPAAVLFPEGIKILHDCPDAVVDVCFIHGLTGDRERTWTATGQKEPWPKTLLPAKLEKTRILTYGYDAYVVRKDHVSTNRLIDHATNFLHILVADRTTPNISSRPIIFVTHSLGGLVCKEALLLSRDNAEHHLRSIFESTKGIIFMGTPHKGSWMARWAEIPVSAIGLIMPTNPSLLDVLQTDNQYLESIRTRFSVMLREQRESGRQLEVTCFFEELPLTTQPKIGIVVSKDSAVLEGYNPLSIRADHRNIVRFASEEDPGFKRVLGELARWRYQIVHSVSTALSQSHQDCLKSLAFPELNDRANDVDKAAKGTCEWLKHHELYQDWASGAGGLLWIKGKPGSGKSTLLKHTLHHHGNTLNASKDDLLLSFFFHDRGHELQKSPLGFIRSLLHQSLIQMPAALPELVEGFNNKRHSMNDWTWHRKELQSFFEMALPRILRLRRVWLFIDALDECGEDNARSLLAWLKGLIDSVPSARIQLRICVTCRHYPILGPVSDFEICTEANNENDIVVYVKDRFLEDGRLAKSEIPKLITDRASGIFMWARLVVEQILRLRQEGEELQGLIKVINSIPRELNDLYDKLIQDMRQNEASLKLMQWICFAWRPLSLHELAWAMVVDCDQPSQSLEEYQRRGSFPHEHDMIVSRIKKLSCGLAEAKASYQSDTASDRSSVDDESLEDSMSVQFIHQSVKDYFLAQGLSVLGGPSTPIDAALVAHSRLARTCVHYLAADEIALAVARLKKEFGSERTRRGSEALLDEFPFIAYATSWVDHASRSDTESLQTDLLKALDWPSNNRVALWGKVRGMLGYSLRWLNGTILHVASMEGIEQLLRCIISQTPPGQYLDAVDNYGQTPLSLAALGGHEGVVIQLLNTGQVEVDSNDNVGRTPLLYAASGGAEGVIRQLLDTGQVKVDSKDNDGRTPLSYAASKGAEGVIRQLLETGQVEVDSKDNDGRTPLSQAAYMGKEGVVKQLLETGQVEVDSKDNNGRTPLSYAASNGAEGVIRQLLETGQVEVDSKDNNGRTPLSWAAERGEEGVVKQLLDTGQVEADFKDNDGQTPLSWAAEGGEEGVVRQLLDTGQVEVDSKDNDGQTPLSWAAYMGKEGVVRQLLDTGQVEVDSKDNDGQTPLSWAAYMGKEGVVKQLLDTGQVEADSMDNDGRTPLSWAAEEGAGFVVTLLLNSAEVDVNSKDGQGRTALMWAAKEGRARAVQLLLQTGRVDLDAKDNDGLTALEHARVQHNELIGEHRVDQWMEERLQMFDRVIQLLESVG</sequence>
<feature type="repeat" description="ANK" evidence="3">
    <location>
        <begin position="1228"/>
        <end position="1252"/>
    </location>
</feature>
<dbReference type="SUPFAM" id="SSF52540">
    <property type="entry name" value="P-loop containing nucleoside triphosphate hydrolases"/>
    <property type="match status" value="1"/>
</dbReference>
<keyword evidence="1" id="KW-0677">Repeat</keyword>
<dbReference type="Gene3D" id="3.40.50.1820">
    <property type="entry name" value="alpha/beta hydrolase"/>
    <property type="match status" value="1"/>
</dbReference>
<keyword evidence="2 3" id="KW-0040">ANK repeat</keyword>
<comment type="caution">
    <text evidence="6">The sequence shown here is derived from an EMBL/GenBank/DDBJ whole genome shotgun (WGS) entry which is preliminary data.</text>
</comment>
<dbReference type="PROSITE" id="PS50837">
    <property type="entry name" value="NACHT"/>
    <property type="match status" value="1"/>
</dbReference>
<dbReference type="GeneID" id="41973632"/>
<dbReference type="PROSITE" id="PS50297">
    <property type="entry name" value="ANK_REP_REGION"/>
    <property type="match status" value="9"/>
</dbReference>
<dbReference type="Gene3D" id="1.25.40.20">
    <property type="entry name" value="Ankyrin repeat-containing domain"/>
    <property type="match status" value="3"/>
</dbReference>
<feature type="repeat" description="ANK" evidence="3">
    <location>
        <begin position="1058"/>
        <end position="1082"/>
    </location>
</feature>
<dbReference type="InterPro" id="IPR027417">
    <property type="entry name" value="P-loop_NTPase"/>
</dbReference>
<dbReference type="OrthoDB" id="7464126at2759"/>
<dbReference type="InterPro" id="IPR050745">
    <property type="entry name" value="Multifunctional_regulatory"/>
</dbReference>
<evidence type="ECO:0000259" key="5">
    <source>
        <dbReference type="PROSITE" id="PS50837"/>
    </source>
</evidence>
<dbReference type="PROSITE" id="PS50088">
    <property type="entry name" value="ANK_REPEAT"/>
    <property type="match status" value="9"/>
</dbReference>
<dbReference type="EMBL" id="SKBQ01000034">
    <property type="protein sequence ID" value="TPX13455.1"/>
    <property type="molecule type" value="Genomic_DNA"/>
</dbReference>
<accession>A0A507ARL5</accession>
<feature type="repeat" description="ANK" evidence="3">
    <location>
        <begin position="888"/>
        <end position="921"/>
    </location>
</feature>
<evidence type="ECO:0000313" key="7">
    <source>
        <dbReference type="Proteomes" id="UP000319257"/>
    </source>
</evidence>
<feature type="repeat" description="ANK" evidence="3">
    <location>
        <begin position="1024"/>
        <end position="1048"/>
    </location>
</feature>
<feature type="compositionally biased region" description="Low complexity" evidence="4">
    <location>
        <begin position="18"/>
        <end position="36"/>
    </location>
</feature>
<evidence type="ECO:0000256" key="3">
    <source>
        <dbReference type="PROSITE-ProRule" id="PRU00023"/>
    </source>
</evidence>
<dbReference type="PANTHER" id="PTHR24189:SF50">
    <property type="entry name" value="ANKYRIN REPEAT AND SOCS BOX PROTEIN 2"/>
    <property type="match status" value="1"/>
</dbReference>
<dbReference type="SUPFAM" id="SSF53474">
    <property type="entry name" value="alpha/beta-Hydrolases"/>
    <property type="match status" value="1"/>
</dbReference>
<dbReference type="InterPro" id="IPR036770">
    <property type="entry name" value="Ankyrin_rpt-contain_sf"/>
</dbReference>
<feature type="domain" description="NACHT" evidence="5">
    <location>
        <begin position="373"/>
        <end position="527"/>
    </location>
</feature>